<evidence type="ECO:0000313" key="2">
    <source>
        <dbReference type="EMBL" id="CEG21434.1"/>
    </source>
</evidence>
<name>A0A098EGK1_9BACL</name>
<gene>
    <name evidence="2" type="ORF">BN1080_00344</name>
</gene>
<accession>A0A098EGK1</accession>
<dbReference type="AlphaFoldDB" id="A0A098EGK1"/>
<dbReference type="EMBL" id="CCXS01000001">
    <property type="protein sequence ID" value="CEG21434.1"/>
    <property type="molecule type" value="Genomic_DNA"/>
</dbReference>
<dbReference type="PANTHER" id="PTHR43792">
    <property type="entry name" value="GNAT FAMILY, PUTATIVE (AFU_ORTHOLOGUE AFUA_3G00765)-RELATED-RELATED"/>
    <property type="match status" value="1"/>
</dbReference>
<dbReference type="RefSeq" id="WP_052649925.1">
    <property type="nucleotide sequence ID" value="NZ_CCXS01000001.1"/>
</dbReference>
<feature type="domain" description="N-acetyltransferase" evidence="1">
    <location>
        <begin position="8"/>
        <end position="153"/>
    </location>
</feature>
<dbReference type="OrthoDB" id="452315at2"/>
<dbReference type="InterPro" id="IPR000182">
    <property type="entry name" value="GNAT_dom"/>
</dbReference>
<dbReference type="GO" id="GO:0016301">
    <property type="term" value="F:kinase activity"/>
    <property type="evidence" value="ECO:0007669"/>
    <property type="project" value="UniProtKB-KW"/>
</dbReference>
<dbReference type="Pfam" id="PF13302">
    <property type="entry name" value="Acetyltransf_3"/>
    <property type="match status" value="1"/>
</dbReference>
<dbReference type="SUPFAM" id="SSF55729">
    <property type="entry name" value="Acyl-CoA N-acyltransferases (Nat)"/>
    <property type="match status" value="1"/>
</dbReference>
<dbReference type="InterPro" id="IPR051531">
    <property type="entry name" value="N-acetyltransferase"/>
</dbReference>
<dbReference type="PROSITE" id="PS51186">
    <property type="entry name" value="GNAT"/>
    <property type="match status" value="1"/>
</dbReference>
<dbReference type="STRING" id="1499687.BN1080_00344"/>
<keyword evidence="2" id="KW-0808">Transferase</keyword>
<keyword evidence="3" id="KW-1185">Reference proteome</keyword>
<reference evidence="2 3" key="1">
    <citation type="submission" date="2014-09" db="EMBL/GenBank/DDBJ databases">
        <authorList>
            <person name="Urmite Genomes Urmite Genomes"/>
        </authorList>
    </citation>
    <scope>NUCLEOTIDE SEQUENCE [LARGE SCALE GENOMIC DNA]</scope>
    <source>
        <strain evidence="2 3">ES2</strain>
    </source>
</reference>
<dbReference type="Proteomes" id="UP000043699">
    <property type="component" value="Unassembled WGS sequence"/>
</dbReference>
<dbReference type="GO" id="GO:0016747">
    <property type="term" value="F:acyltransferase activity, transferring groups other than amino-acyl groups"/>
    <property type="evidence" value="ECO:0007669"/>
    <property type="project" value="InterPro"/>
</dbReference>
<evidence type="ECO:0000313" key="3">
    <source>
        <dbReference type="Proteomes" id="UP000043699"/>
    </source>
</evidence>
<dbReference type="Gene3D" id="3.40.630.30">
    <property type="match status" value="1"/>
</dbReference>
<keyword evidence="2" id="KW-0418">Kinase</keyword>
<protein>
    <submittedName>
        <fullName evidence="2">Anhydro-N-acetylmuramic acid kinase</fullName>
    </submittedName>
</protein>
<proteinExistence type="predicted"/>
<sequence length="153" mass="17537">MKIETQRLDIIPCKKEHLQMLEEQYYENGPEIMVYLKALEEDPELLAWGHWLVIDKMTGQVIGDAGFKGKPNANQEIEIGYGLLERYWNKGYATETVKGLIEWAFETGKVEKVLAETEKDSIGSIRVLEKAGMRQTKKTGEMISWEIKKSSVV</sequence>
<dbReference type="InterPro" id="IPR016181">
    <property type="entry name" value="Acyl_CoA_acyltransferase"/>
</dbReference>
<evidence type="ECO:0000259" key="1">
    <source>
        <dbReference type="PROSITE" id="PS51186"/>
    </source>
</evidence>
<dbReference type="PANTHER" id="PTHR43792:SF13">
    <property type="entry name" value="ACETYLTRANSFERASE"/>
    <property type="match status" value="1"/>
</dbReference>
<organism evidence="2 3">
    <name type="scientific">Planococcus massiliensis</name>
    <dbReference type="NCBI Taxonomy" id="1499687"/>
    <lineage>
        <taxon>Bacteria</taxon>
        <taxon>Bacillati</taxon>
        <taxon>Bacillota</taxon>
        <taxon>Bacilli</taxon>
        <taxon>Bacillales</taxon>
        <taxon>Caryophanaceae</taxon>
        <taxon>Planococcus</taxon>
    </lineage>
</organism>